<dbReference type="Proteomes" id="UP001146351">
    <property type="component" value="Unassembled WGS sequence"/>
</dbReference>
<evidence type="ECO:0000256" key="1">
    <source>
        <dbReference type="SAM" id="MobiDB-lite"/>
    </source>
</evidence>
<feature type="compositionally biased region" description="Basic residues" evidence="1">
    <location>
        <begin position="526"/>
        <end position="539"/>
    </location>
</feature>
<dbReference type="AlphaFoldDB" id="A0A9W9IMD9"/>
<reference evidence="2" key="2">
    <citation type="journal article" date="2023" name="IMA Fungus">
        <title>Comparative genomic study of the Penicillium genus elucidates a diverse pangenome and 15 lateral gene transfer events.</title>
        <authorList>
            <person name="Petersen C."/>
            <person name="Sorensen T."/>
            <person name="Nielsen M.R."/>
            <person name="Sondergaard T.E."/>
            <person name="Sorensen J.L."/>
            <person name="Fitzpatrick D.A."/>
            <person name="Frisvad J.C."/>
            <person name="Nielsen K.L."/>
        </authorList>
    </citation>
    <scope>NUCLEOTIDE SEQUENCE</scope>
    <source>
        <strain evidence="2">IBT 21917</strain>
    </source>
</reference>
<comment type="caution">
    <text evidence="2">The sequence shown here is derived from an EMBL/GenBank/DDBJ whole genome shotgun (WGS) entry which is preliminary data.</text>
</comment>
<name>A0A9W9IMD9_9EURO</name>
<reference evidence="2" key="1">
    <citation type="submission" date="2022-11" db="EMBL/GenBank/DDBJ databases">
        <authorList>
            <person name="Petersen C."/>
        </authorList>
    </citation>
    <scope>NUCLEOTIDE SEQUENCE</scope>
    <source>
        <strain evidence="2">IBT 21917</strain>
    </source>
</reference>
<evidence type="ECO:0000313" key="3">
    <source>
        <dbReference type="Proteomes" id="UP001146351"/>
    </source>
</evidence>
<feature type="compositionally biased region" description="Polar residues" evidence="1">
    <location>
        <begin position="799"/>
        <end position="814"/>
    </location>
</feature>
<dbReference type="EMBL" id="JAPQKO010000002">
    <property type="protein sequence ID" value="KAJ5180813.1"/>
    <property type="molecule type" value="Genomic_DNA"/>
</dbReference>
<dbReference type="OrthoDB" id="4469495at2759"/>
<feature type="compositionally biased region" description="Low complexity" evidence="1">
    <location>
        <begin position="507"/>
        <end position="525"/>
    </location>
</feature>
<feature type="region of interest" description="Disordered" evidence="1">
    <location>
        <begin position="760"/>
        <end position="824"/>
    </location>
</feature>
<dbReference type="Gene3D" id="3.30.160.20">
    <property type="match status" value="1"/>
</dbReference>
<protein>
    <submittedName>
        <fullName evidence="2">Uncharacterized protein</fullName>
    </submittedName>
</protein>
<organism evidence="2 3">
    <name type="scientific">Penicillium capsulatum</name>
    <dbReference type="NCBI Taxonomy" id="69766"/>
    <lineage>
        <taxon>Eukaryota</taxon>
        <taxon>Fungi</taxon>
        <taxon>Dikarya</taxon>
        <taxon>Ascomycota</taxon>
        <taxon>Pezizomycotina</taxon>
        <taxon>Eurotiomycetes</taxon>
        <taxon>Eurotiomycetidae</taxon>
        <taxon>Eurotiales</taxon>
        <taxon>Aspergillaceae</taxon>
        <taxon>Penicillium</taxon>
    </lineage>
</organism>
<dbReference type="SUPFAM" id="SSF54768">
    <property type="entry name" value="dsRNA-binding domain-like"/>
    <property type="match status" value="1"/>
</dbReference>
<feature type="compositionally biased region" description="Polar residues" evidence="1">
    <location>
        <begin position="426"/>
        <end position="442"/>
    </location>
</feature>
<feature type="region of interest" description="Disordered" evidence="1">
    <location>
        <begin position="499"/>
        <end position="720"/>
    </location>
</feature>
<sequence length="984" mass="107143">MPSDQNATANPMSLSQVDALNIDDCDESKVSLGQSLTETLAFNDQPGGINAASNHDAVAFPCRNSTKTPTLEAQTDGDNKIIKSEPVLSPKLGLPEAYPTINQADDGKQSMDAGSMMITGQSITHDPLLLNQTGSVNTPPRFLSKEIVQNLCQRTLLQMHPGRVRLQACREPSPSAQNDGSIIQPKRPRSPSFSSEAQPLSDKTWVRLQSAIFQSWSPKKILFTFGVFSITANLRPQYEYYIGGQNGKKFGVQLTFFGHTVVVKPSADDSHTAMIMACQKALQGLQGFHPLWVVPPMPMEESDVAEWRWDRLLGDYCVENKASAPKYGPSVGADGGWQCDVLVNGQTFSTTSTFSSYEQAQCAAAHIALYSLLTSLETCHLQTSSVGMPPPAPAKGKSEGRAKGPVPQIHNLRSGPGPSLPVARSNGGNTRGRNPSFKTTAGPQHAGPVVKIEPRVEPSPAAMGKNKGRKRRQSSPLDYKKRKEENKKNFCARMAFFQQRKQESRARQAQPAQAPQPKKNAAAVRRAFRAPPKKSRASRYRNDSCHRLSPPRLSPVVSDRKRGHSASPPHSSRKKAMPSPAPSRRSERNGNGASLPNLARGMSVRPLPRAQAAKGKDAAPPARPSAANGKRLTPPPRVSGELTGRPLPRAPAANGKATIPPPLLSRESSVSPTPRTPAANGKGAGPSPLVSRESTVRPSPHLQAARGKDAALPPRSSRETLLYVPPRLQISKASKHVPVAVPPKETSVLPSCVETSMLVPPPPSVSEAKKATPFAPSKEASMLPLPRPAKEENFAVLPSPSNKTGISPLPSQSAVRGEANKSPRKRINVEAEHDEVPLKKVESYEDETEEEKHYSMLKEMLCQLQALGPEATHPQILKHICEIMKTNQPDIRCEKFLKESSDLIVRAWFDQSHDYLHEISPLVLVRTCADEKSAYTEGVRVVISALIEMTRETANVAFSSELYIMKFKFLRDLEATVQEQPYRG</sequence>
<feature type="region of interest" description="Disordered" evidence="1">
    <location>
        <begin position="170"/>
        <end position="198"/>
    </location>
</feature>
<proteinExistence type="predicted"/>
<keyword evidence="3" id="KW-1185">Reference proteome</keyword>
<feature type="compositionally biased region" description="Basic and acidic residues" evidence="1">
    <location>
        <begin position="478"/>
        <end position="487"/>
    </location>
</feature>
<accession>A0A9W9IMD9</accession>
<feature type="region of interest" description="Disordered" evidence="1">
    <location>
        <begin position="383"/>
        <end position="487"/>
    </location>
</feature>
<evidence type="ECO:0000313" key="2">
    <source>
        <dbReference type="EMBL" id="KAJ5180813.1"/>
    </source>
</evidence>
<gene>
    <name evidence="2" type="ORF">N7492_004023</name>
</gene>